<dbReference type="Gene3D" id="3.40.50.2300">
    <property type="match status" value="1"/>
</dbReference>
<sequence length="212" mass="23170">MSDPDVAVYVVDDEETVARGLARLVQSHGYRTRSFSSTGAFLEAWSQETGPACLVLDVRMPDLSGIELQRRLGPDVPVVMLSGYADVPAVVQAMLAGAVDFLQKPVTTTTLLPALAKACCAALEAYARRQELQHLRDLVGRLTPREREVMAWVVTGRLNKQVASELGTVEKTIKAHRARVMQKLEVGSLPDLVRMADRVGMHPQRRGVPAAD</sequence>
<dbReference type="PANTHER" id="PTHR44688:SF16">
    <property type="entry name" value="DNA-BINDING TRANSCRIPTIONAL ACTIVATOR DEVR_DOSR"/>
    <property type="match status" value="1"/>
</dbReference>
<dbReference type="InterPro" id="IPR036388">
    <property type="entry name" value="WH-like_DNA-bd_sf"/>
</dbReference>
<evidence type="ECO:0000256" key="3">
    <source>
        <dbReference type="ARBA" id="ARBA00023163"/>
    </source>
</evidence>
<dbReference type="PROSITE" id="PS50043">
    <property type="entry name" value="HTH_LUXR_2"/>
    <property type="match status" value="1"/>
</dbReference>
<keyword evidence="2" id="KW-0238">DNA-binding</keyword>
<dbReference type="InterPro" id="IPR001789">
    <property type="entry name" value="Sig_transdc_resp-reg_receiver"/>
</dbReference>
<dbReference type="Pfam" id="PF00196">
    <property type="entry name" value="GerE"/>
    <property type="match status" value="1"/>
</dbReference>
<dbReference type="Proteomes" id="UP000721236">
    <property type="component" value="Unassembled WGS sequence"/>
</dbReference>
<dbReference type="Pfam" id="PF00072">
    <property type="entry name" value="Response_reg"/>
    <property type="match status" value="1"/>
</dbReference>
<dbReference type="Gene3D" id="1.10.10.10">
    <property type="entry name" value="Winged helix-like DNA-binding domain superfamily/Winged helix DNA-binding domain"/>
    <property type="match status" value="1"/>
</dbReference>
<reference evidence="7 8" key="1">
    <citation type="submission" date="2021-08" db="EMBL/GenBank/DDBJ databases">
        <authorList>
            <person name="Peeters C."/>
        </authorList>
    </citation>
    <scope>NUCLEOTIDE SEQUENCE [LARGE SCALE GENOMIC DNA]</scope>
    <source>
        <strain evidence="7 8">LMG 21510</strain>
    </source>
</reference>
<evidence type="ECO:0000256" key="4">
    <source>
        <dbReference type="PROSITE-ProRule" id="PRU00169"/>
    </source>
</evidence>
<proteinExistence type="predicted"/>
<feature type="modified residue" description="4-aspartylphosphate" evidence="4">
    <location>
        <position position="57"/>
    </location>
</feature>
<dbReference type="PROSITE" id="PS50110">
    <property type="entry name" value="RESPONSE_REGULATORY"/>
    <property type="match status" value="1"/>
</dbReference>
<gene>
    <name evidence="7" type="primary">tmoT_4</name>
    <name evidence="7" type="ORF">LMG21510_00588</name>
</gene>
<organism evidence="7 8">
    <name type="scientific">Cupriavidus respiraculi</name>
    <dbReference type="NCBI Taxonomy" id="195930"/>
    <lineage>
        <taxon>Bacteria</taxon>
        <taxon>Pseudomonadati</taxon>
        <taxon>Pseudomonadota</taxon>
        <taxon>Betaproteobacteria</taxon>
        <taxon>Burkholderiales</taxon>
        <taxon>Burkholderiaceae</taxon>
        <taxon>Cupriavidus</taxon>
    </lineage>
</organism>
<dbReference type="RefSeq" id="WP_222206384.1">
    <property type="nucleotide sequence ID" value="NZ_CAJZAH010000001.1"/>
</dbReference>
<keyword evidence="1" id="KW-0805">Transcription regulation</keyword>
<evidence type="ECO:0000313" key="7">
    <source>
        <dbReference type="EMBL" id="CAG9166906.1"/>
    </source>
</evidence>
<evidence type="ECO:0000256" key="2">
    <source>
        <dbReference type="ARBA" id="ARBA00023125"/>
    </source>
</evidence>
<dbReference type="SUPFAM" id="SSF46894">
    <property type="entry name" value="C-terminal effector domain of the bipartite response regulators"/>
    <property type="match status" value="1"/>
</dbReference>
<feature type="domain" description="HTH luxR-type" evidence="5">
    <location>
        <begin position="135"/>
        <end position="200"/>
    </location>
</feature>
<dbReference type="SUPFAM" id="SSF52172">
    <property type="entry name" value="CheY-like"/>
    <property type="match status" value="1"/>
</dbReference>
<evidence type="ECO:0000259" key="5">
    <source>
        <dbReference type="PROSITE" id="PS50043"/>
    </source>
</evidence>
<name>A0ABM8WIB0_9BURK</name>
<evidence type="ECO:0000256" key="1">
    <source>
        <dbReference type="ARBA" id="ARBA00023015"/>
    </source>
</evidence>
<dbReference type="InterPro" id="IPR016032">
    <property type="entry name" value="Sig_transdc_resp-reg_C-effctor"/>
</dbReference>
<keyword evidence="3" id="KW-0804">Transcription</keyword>
<dbReference type="EMBL" id="CAJZAH010000001">
    <property type="protein sequence ID" value="CAG9166906.1"/>
    <property type="molecule type" value="Genomic_DNA"/>
</dbReference>
<dbReference type="CDD" id="cd06170">
    <property type="entry name" value="LuxR_C_like"/>
    <property type="match status" value="1"/>
</dbReference>
<protein>
    <submittedName>
        <fullName evidence="7">Response regulator protein TmoT</fullName>
    </submittedName>
</protein>
<evidence type="ECO:0000313" key="8">
    <source>
        <dbReference type="Proteomes" id="UP000721236"/>
    </source>
</evidence>
<keyword evidence="8" id="KW-1185">Reference proteome</keyword>
<dbReference type="PRINTS" id="PR00038">
    <property type="entry name" value="HTHLUXR"/>
</dbReference>
<dbReference type="PANTHER" id="PTHR44688">
    <property type="entry name" value="DNA-BINDING TRANSCRIPTIONAL ACTIVATOR DEVR_DOSR"/>
    <property type="match status" value="1"/>
</dbReference>
<dbReference type="InterPro" id="IPR011006">
    <property type="entry name" value="CheY-like_superfamily"/>
</dbReference>
<feature type="domain" description="Response regulatory" evidence="6">
    <location>
        <begin position="7"/>
        <end position="119"/>
    </location>
</feature>
<dbReference type="InterPro" id="IPR000792">
    <property type="entry name" value="Tscrpt_reg_LuxR_C"/>
</dbReference>
<keyword evidence="4" id="KW-0597">Phosphoprotein</keyword>
<evidence type="ECO:0000259" key="6">
    <source>
        <dbReference type="PROSITE" id="PS50110"/>
    </source>
</evidence>
<dbReference type="SMART" id="SM00448">
    <property type="entry name" value="REC"/>
    <property type="match status" value="1"/>
</dbReference>
<comment type="caution">
    <text evidence="7">The sequence shown here is derived from an EMBL/GenBank/DDBJ whole genome shotgun (WGS) entry which is preliminary data.</text>
</comment>
<dbReference type="SMART" id="SM00421">
    <property type="entry name" value="HTH_LUXR"/>
    <property type="match status" value="1"/>
</dbReference>
<accession>A0ABM8WIB0</accession>